<keyword evidence="3" id="KW-0813">Transport</keyword>
<dbReference type="Pfam" id="PF00790">
    <property type="entry name" value="VHS"/>
    <property type="match status" value="1"/>
</dbReference>
<accession>A0AAP0D4U9</accession>
<dbReference type="InterPro" id="IPR008942">
    <property type="entry name" value="ENTH_VHS"/>
</dbReference>
<feature type="compositionally biased region" description="Low complexity" evidence="6">
    <location>
        <begin position="302"/>
        <end position="316"/>
    </location>
</feature>
<evidence type="ECO:0000256" key="3">
    <source>
        <dbReference type="ARBA" id="ARBA00022448"/>
    </source>
</evidence>
<dbReference type="EMBL" id="JBCNJP010000014">
    <property type="protein sequence ID" value="KAK9067791.1"/>
    <property type="molecule type" value="Genomic_DNA"/>
</dbReference>
<sequence length="540" mass="59363">MMPMLPFAPPQSVANAYTRVDKATSEFLNCPDWRINIAICDTINSKPWLAKDYIKAVRGRLQHKNPNVQLLSLTLLETIVKNCSEHVHSQIAERKMLQEMIKIVKKKTHMRVREKILVLIDTWQEAFAGRGGKVTAQYYRAYEELRRCGVSFPHRSPNTVPVVTPPVNYGYHQTGASSSTRHETQEHVSLSTLESMRDVLDLLSEMLQAVDPKDIKAVKDGVITDLYDQCRSNQKRLGYTLSSTTDEEILRQGIEFNEALQYVIEKHDAIASGSPVPAKPPGVMTRSSRVKHAESKEVNQKSSVVASTSIASSSSSNEIHEEEPNNSAPISNVTRLLTRFSFCGICRRVEAQLPIVSLDDEEVSVSKTNKNVIPDPSLVMALVPSDSPAPPPPPANKKSAQQDMIDLLSLALSPAGQTPNGPTVAENQPQVEPSTNSYVVPWAQTQPQLEYEPQPPIQQQSNYIPPPWAPTPGYYCNPYASNHTPASYYSSNGGSGGDAGGSNQYVPSYRLFEDLNVLGNVRTSGGAPGSSGPSMLDARK</sequence>
<evidence type="ECO:0000313" key="10">
    <source>
        <dbReference type="Proteomes" id="UP001408789"/>
    </source>
</evidence>
<dbReference type="SUPFAM" id="SSF48464">
    <property type="entry name" value="ENTH/VHS domain"/>
    <property type="match status" value="1"/>
</dbReference>
<name>A0AAP0D4U9_9ASTR</name>
<dbReference type="SUPFAM" id="SSF89009">
    <property type="entry name" value="GAT-like domain"/>
    <property type="match status" value="1"/>
</dbReference>
<feature type="domain" description="GAT" evidence="8">
    <location>
        <begin position="184"/>
        <end position="272"/>
    </location>
</feature>
<dbReference type="SMART" id="SM00288">
    <property type="entry name" value="VHS"/>
    <property type="match status" value="1"/>
</dbReference>
<dbReference type="Gene3D" id="1.25.40.90">
    <property type="match status" value="1"/>
</dbReference>
<reference evidence="9 10" key="1">
    <citation type="submission" date="2024-04" db="EMBL/GenBank/DDBJ databases">
        <title>The reference genome of an endangered Asteraceae, Deinandra increscens subsp. villosa, native to the Central Coast of California.</title>
        <authorList>
            <person name="Guilliams M."/>
            <person name="Hasenstab-Lehman K."/>
            <person name="Meyer R."/>
            <person name="Mcevoy S."/>
        </authorList>
    </citation>
    <scope>NUCLEOTIDE SEQUENCE [LARGE SCALE GENOMIC DNA]</scope>
    <source>
        <tissue evidence="9">Leaf</tissue>
    </source>
</reference>
<feature type="region of interest" description="Disordered" evidence="6">
    <location>
        <begin position="271"/>
        <end position="328"/>
    </location>
</feature>
<keyword evidence="10" id="KW-1185">Reference proteome</keyword>
<evidence type="ECO:0000256" key="6">
    <source>
        <dbReference type="SAM" id="MobiDB-lite"/>
    </source>
</evidence>
<organism evidence="9 10">
    <name type="scientific">Deinandra increscens subsp. villosa</name>
    <dbReference type="NCBI Taxonomy" id="3103831"/>
    <lineage>
        <taxon>Eukaryota</taxon>
        <taxon>Viridiplantae</taxon>
        <taxon>Streptophyta</taxon>
        <taxon>Embryophyta</taxon>
        <taxon>Tracheophyta</taxon>
        <taxon>Spermatophyta</taxon>
        <taxon>Magnoliopsida</taxon>
        <taxon>eudicotyledons</taxon>
        <taxon>Gunneridae</taxon>
        <taxon>Pentapetalae</taxon>
        <taxon>asterids</taxon>
        <taxon>campanulids</taxon>
        <taxon>Asterales</taxon>
        <taxon>Asteraceae</taxon>
        <taxon>Asteroideae</taxon>
        <taxon>Heliantheae alliance</taxon>
        <taxon>Madieae</taxon>
        <taxon>Madiinae</taxon>
        <taxon>Deinandra</taxon>
    </lineage>
</organism>
<gene>
    <name evidence="9" type="ORF">SSX86_011902</name>
</gene>
<dbReference type="Gene3D" id="1.20.58.160">
    <property type="match status" value="1"/>
</dbReference>
<dbReference type="GO" id="GO:0043328">
    <property type="term" value="P:protein transport to vacuole involved in ubiquitin-dependent protein catabolic process via the multivesicular body sorting pathway"/>
    <property type="evidence" value="ECO:0007669"/>
    <property type="project" value="InterPro"/>
</dbReference>
<evidence type="ECO:0000259" key="8">
    <source>
        <dbReference type="PROSITE" id="PS50909"/>
    </source>
</evidence>
<dbReference type="PANTHER" id="PTHR45898:SF2">
    <property type="entry name" value="TOM1-LIKE PROTEIN 6"/>
    <property type="match status" value="1"/>
</dbReference>
<dbReference type="AlphaFoldDB" id="A0AAP0D4U9"/>
<feature type="domain" description="VHS" evidence="7">
    <location>
        <begin position="23"/>
        <end position="153"/>
    </location>
</feature>
<dbReference type="InterPro" id="IPR004152">
    <property type="entry name" value="GAT_dom"/>
</dbReference>
<protein>
    <submittedName>
        <fullName evidence="9">Uncharacterized protein</fullName>
    </submittedName>
</protein>
<dbReference type="GO" id="GO:0016020">
    <property type="term" value="C:membrane"/>
    <property type="evidence" value="ECO:0007669"/>
    <property type="project" value="UniProtKB-SubCell"/>
</dbReference>
<evidence type="ECO:0000259" key="7">
    <source>
        <dbReference type="PROSITE" id="PS50179"/>
    </source>
</evidence>
<dbReference type="GO" id="GO:0005737">
    <property type="term" value="C:cytoplasm"/>
    <property type="evidence" value="ECO:0007669"/>
    <property type="project" value="UniProtKB-ARBA"/>
</dbReference>
<keyword evidence="4" id="KW-0653">Protein transport</keyword>
<dbReference type="InterPro" id="IPR038425">
    <property type="entry name" value="GAT_sf"/>
</dbReference>
<proteinExistence type="inferred from homology"/>
<dbReference type="CDD" id="cd03561">
    <property type="entry name" value="VHS"/>
    <property type="match status" value="1"/>
</dbReference>
<comment type="caution">
    <text evidence="9">The sequence shown here is derived from an EMBL/GenBank/DDBJ whole genome shotgun (WGS) entry which is preliminary data.</text>
</comment>
<evidence type="ECO:0000256" key="1">
    <source>
        <dbReference type="ARBA" id="ARBA00004170"/>
    </source>
</evidence>
<dbReference type="PANTHER" id="PTHR45898">
    <property type="entry name" value="TOM1-LIKE PROTEIN"/>
    <property type="match status" value="1"/>
</dbReference>
<feature type="region of interest" description="Disordered" evidence="6">
    <location>
        <begin position="520"/>
        <end position="540"/>
    </location>
</feature>
<dbReference type="PROSITE" id="PS50179">
    <property type="entry name" value="VHS"/>
    <property type="match status" value="1"/>
</dbReference>
<evidence type="ECO:0000256" key="5">
    <source>
        <dbReference type="ARBA" id="ARBA00023136"/>
    </source>
</evidence>
<dbReference type="GO" id="GO:0043130">
    <property type="term" value="F:ubiquitin binding"/>
    <property type="evidence" value="ECO:0007669"/>
    <property type="project" value="InterPro"/>
</dbReference>
<dbReference type="InterPro" id="IPR002014">
    <property type="entry name" value="VHS_dom"/>
</dbReference>
<dbReference type="CDD" id="cd14231">
    <property type="entry name" value="GAT_GGA-like_plant"/>
    <property type="match status" value="1"/>
</dbReference>
<dbReference type="Pfam" id="PF03127">
    <property type="entry name" value="GAT"/>
    <property type="match status" value="1"/>
</dbReference>
<evidence type="ECO:0000256" key="4">
    <source>
        <dbReference type="ARBA" id="ARBA00022927"/>
    </source>
</evidence>
<dbReference type="InterPro" id="IPR044836">
    <property type="entry name" value="TOL_plant"/>
</dbReference>
<dbReference type="GO" id="GO:0035091">
    <property type="term" value="F:phosphatidylinositol binding"/>
    <property type="evidence" value="ECO:0007669"/>
    <property type="project" value="InterPro"/>
</dbReference>
<keyword evidence="5" id="KW-0472">Membrane</keyword>
<evidence type="ECO:0000256" key="2">
    <source>
        <dbReference type="ARBA" id="ARBA00007708"/>
    </source>
</evidence>
<evidence type="ECO:0000313" key="9">
    <source>
        <dbReference type="EMBL" id="KAK9067791.1"/>
    </source>
</evidence>
<comment type="subcellular location">
    <subcellularLocation>
        <location evidence="1">Membrane</location>
        <topology evidence="1">Peripheral membrane protein</topology>
    </subcellularLocation>
</comment>
<dbReference type="Proteomes" id="UP001408789">
    <property type="component" value="Unassembled WGS sequence"/>
</dbReference>
<dbReference type="PROSITE" id="PS50909">
    <property type="entry name" value="GAT"/>
    <property type="match status" value="1"/>
</dbReference>
<comment type="similarity">
    <text evidence="2">Belongs to the TOM1 family.</text>
</comment>